<evidence type="ECO:0000256" key="7">
    <source>
        <dbReference type="ARBA" id="ARBA00022840"/>
    </source>
</evidence>
<feature type="transmembrane region" description="Helical" evidence="10">
    <location>
        <begin position="98"/>
        <end position="116"/>
    </location>
</feature>
<comment type="caution">
    <text evidence="13">The sequence shown here is derived from an EMBL/GenBank/DDBJ whole genome shotgun (WGS) entry which is preliminary data.</text>
</comment>
<feature type="transmembrane region" description="Helical" evidence="10">
    <location>
        <begin position="12"/>
        <end position="28"/>
    </location>
</feature>
<keyword evidence="10" id="KW-0812">Transmembrane</keyword>
<evidence type="ECO:0000256" key="5">
    <source>
        <dbReference type="ARBA" id="ARBA00022741"/>
    </source>
</evidence>
<keyword evidence="10" id="KW-0472">Membrane</keyword>
<keyword evidence="8" id="KW-0902">Two-component regulatory system</keyword>
<feature type="region of interest" description="Disordered" evidence="9">
    <location>
        <begin position="386"/>
        <end position="411"/>
    </location>
</feature>
<evidence type="ECO:0000259" key="11">
    <source>
        <dbReference type="Pfam" id="PF02518"/>
    </source>
</evidence>
<feature type="compositionally biased region" description="Basic and acidic residues" evidence="9">
    <location>
        <begin position="402"/>
        <end position="411"/>
    </location>
</feature>
<evidence type="ECO:0000256" key="8">
    <source>
        <dbReference type="ARBA" id="ARBA00023012"/>
    </source>
</evidence>
<gene>
    <name evidence="13" type="ORF">H1V43_06970</name>
</gene>
<feature type="domain" description="Histidine kinase/HSP90-like ATPase" evidence="11">
    <location>
        <begin position="300"/>
        <end position="384"/>
    </location>
</feature>
<evidence type="ECO:0000256" key="6">
    <source>
        <dbReference type="ARBA" id="ARBA00022777"/>
    </source>
</evidence>
<reference evidence="13 14" key="1">
    <citation type="submission" date="2020-07" db="EMBL/GenBank/DDBJ databases">
        <title>Streptomyces isolated from Indian soil.</title>
        <authorList>
            <person name="Mandal S."/>
            <person name="Maiti P.K."/>
        </authorList>
    </citation>
    <scope>NUCLEOTIDE SEQUENCE [LARGE SCALE GENOMIC DNA]</scope>
    <source>
        <strain evidence="13 14">PSKA54</strain>
    </source>
</reference>
<keyword evidence="6 13" id="KW-0418">Kinase</keyword>
<evidence type="ECO:0000256" key="10">
    <source>
        <dbReference type="SAM" id="Phobius"/>
    </source>
</evidence>
<dbReference type="Pfam" id="PF02518">
    <property type="entry name" value="HATPase_c"/>
    <property type="match status" value="1"/>
</dbReference>
<comment type="catalytic activity">
    <reaction evidence="1">
        <text>ATP + protein L-histidine = ADP + protein N-phospho-L-histidine.</text>
        <dbReference type="EC" id="2.7.13.3"/>
    </reaction>
</comment>
<dbReference type="EC" id="2.7.13.3" evidence="2"/>
<evidence type="ECO:0000256" key="1">
    <source>
        <dbReference type="ARBA" id="ARBA00000085"/>
    </source>
</evidence>
<dbReference type="Proteomes" id="UP000586976">
    <property type="component" value="Unassembled WGS sequence"/>
</dbReference>
<evidence type="ECO:0000313" key="14">
    <source>
        <dbReference type="Proteomes" id="UP000586976"/>
    </source>
</evidence>
<keyword evidence="14" id="KW-1185">Reference proteome</keyword>
<evidence type="ECO:0000313" key="13">
    <source>
        <dbReference type="EMBL" id="MBA4861127.1"/>
    </source>
</evidence>
<dbReference type="PANTHER" id="PTHR24421">
    <property type="entry name" value="NITRATE/NITRITE SENSOR PROTEIN NARX-RELATED"/>
    <property type="match status" value="1"/>
</dbReference>
<evidence type="ECO:0000259" key="12">
    <source>
        <dbReference type="Pfam" id="PF07730"/>
    </source>
</evidence>
<feature type="domain" description="Signal transduction histidine kinase subgroup 3 dimerisation and phosphoacceptor" evidence="12">
    <location>
        <begin position="189"/>
        <end position="254"/>
    </location>
</feature>
<keyword evidence="7" id="KW-0067">ATP-binding</keyword>
<evidence type="ECO:0000256" key="9">
    <source>
        <dbReference type="SAM" id="MobiDB-lite"/>
    </source>
</evidence>
<dbReference type="RefSeq" id="WP_181863165.1">
    <property type="nucleotide sequence ID" value="NZ_JACEQY010000004.1"/>
</dbReference>
<dbReference type="Gene3D" id="1.20.5.1930">
    <property type="match status" value="1"/>
</dbReference>
<dbReference type="GO" id="GO:0046983">
    <property type="term" value="F:protein dimerization activity"/>
    <property type="evidence" value="ECO:0007669"/>
    <property type="project" value="InterPro"/>
</dbReference>
<dbReference type="Gene3D" id="3.30.565.10">
    <property type="entry name" value="Histidine kinase-like ATPase, C-terminal domain"/>
    <property type="match status" value="1"/>
</dbReference>
<evidence type="ECO:0000256" key="2">
    <source>
        <dbReference type="ARBA" id="ARBA00012438"/>
    </source>
</evidence>
<keyword evidence="4" id="KW-0808">Transferase</keyword>
<dbReference type="Pfam" id="PF07730">
    <property type="entry name" value="HisKA_3"/>
    <property type="match status" value="1"/>
</dbReference>
<dbReference type="SUPFAM" id="SSF55874">
    <property type="entry name" value="ATPase domain of HSP90 chaperone/DNA topoisomerase II/histidine kinase"/>
    <property type="match status" value="1"/>
</dbReference>
<name>A0A7W2CYA9_9ACTN</name>
<keyword evidence="3" id="KW-0597">Phosphoprotein</keyword>
<feature type="transmembrane region" description="Helical" evidence="10">
    <location>
        <begin position="65"/>
        <end position="86"/>
    </location>
</feature>
<keyword evidence="10" id="KW-1133">Transmembrane helix</keyword>
<proteinExistence type="predicted"/>
<dbReference type="InterPro" id="IPR011712">
    <property type="entry name" value="Sig_transdc_His_kin_sub3_dim/P"/>
</dbReference>
<evidence type="ECO:0000256" key="3">
    <source>
        <dbReference type="ARBA" id="ARBA00022553"/>
    </source>
</evidence>
<sequence>MIVRCSSWSRVLAWTISLAVPLGTLGLLDHRWGAFSVTGFGAPPLEAALLAVLVALLAPHLKANVLPVAAMAAALASLGVASAVHAMDSSDGDRFTGLDGYAFAEAVALVVVLGFVTWRATPVAVTVTAPALLAAVVLRPLAGGVRDTVVAVSLFLALIAFAVVGAGLAARLVAADRLRRETALQLRQRTEFARDLHDFVAHHVTGIVVLAQGAGAVAAKKPELLPPALERIEQAGTEALESMHRMVGMLREPDDRVGPRPVADLGGAVRRLVERFELPGARTELVEEGEPGPLPAEVATTAHHVVMEALTNVRKHARHCTSVEVSLTHTEDTVRIRVSNDGGRHRSTGGRFGLRGLEERVAMIGGTLRSGPAAQEGWLVEAVLPTGTAPTNASGPAAPGQGHDRTQRETV</sequence>
<keyword evidence="5" id="KW-0547">Nucleotide-binding</keyword>
<dbReference type="InterPro" id="IPR003594">
    <property type="entry name" value="HATPase_dom"/>
</dbReference>
<feature type="transmembrane region" description="Helical" evidence="10">
    <location>
        <begin position="123"/>
        <end position="142"/>
    </location>
</feature>
<evidence type="ECO:0000256" key="4">
    <source>
        <dbReference type="ARBA" id="ARBA00022679"/>
    </source>
</evidence>
<protein>
    <recommendedName>
        <fullName evidence="2">histidine kinase</fullName>
        <ecNumber evidence="2">2.7.13.3</ecNumber>
    </recommendedName>
</protein>
<dbReference type="InterPro" id="IPR036890">
    <property type="entry name" value="HATPase_C_sf"/>
</dbReference>
<feature type="transmembrane region" description="Helical" evidence="10">
    <location>
        <begin position="34"/>
        <end position="58"/>
    </location>
</feature>
<feature type="transmembrane region" description="Helical" evidence="10">
    <location>
        <begin position="148"/>
        <end position="170"/>
    </location>
</feature>
<dbReference type="CDD" id="cd16917">
    <property type="entry name" value="HATPase_UhpB-NarQ-NarX-like"/>
    <property type="match status" value="1"/>
</dbReference>
<dbReference type="GO" id="GO:0016020">
    <property type="term" value="C:membrane"/>
    <property type="evidence" value="ECO:0007669"/>
    <property type="project" value="InterPro"/>
</dbReference>
<dbReference type="PANTHER" id="PTHR24421:SF10">
    <property type="entry name" value="NITRATE_NITRITE SENSOR PROTEIN NARQ"/>
    <property type="match status" value="1"/>
</dbReference>
<accession>A0A7W2CYA9</accession>
<dbReference type="GO" id="GO:0000155">
    <property type="term" value="F:phosphorelay sensor kinase activity"/>
    <property type="evidence" value="ECO:0007669"/>
    <property type="project" value="InterPro"/>
</dbReference>
<organism evidence="13 14">
    <name type="scientific">Streptomyces himalayensis subsp. aureolus</name>
    <dbReference type="NCBI Taxonomy" id="2758039"/>
    <lineage>
        <taxon>Bacteria</taxon>
        <taxon>Bacillati</taxon>
        <taxon>Actinomycetota</taxon>
        <taxon>Actinomycetes</taxon>
        <taxon>Kitasatosporales</taxon>
        <taxon>Streptomycetaceae</taxon>
        <taxon>Streptomyces</taxon>
        <taxon>Streptomyces himalayensis</taxon>
    </lineage>
</organism>
<dbReference type="InterPro" id="IPR050482">
    <property type="entry name" value="Sensor_HK_TwoCompSys"/>
</dbReference>
<dbReference type="AlphaFoldDB" id="A0A7W2CYA9"/>
<dbReference type="EMBL" id="JACEQY010000004">
    <property type="protein sequence ID" value="MBA4861127.1"/>
    <property type="molecule type" value="Genomic_DNA"/>
</dbReference>
<dbReference type="GO" id="GO:0005524">
    <property type="term" value="F:ATP binding"/>
    <property type="evidence" value="ECO:0007669"/>
    <property type="project" value="UniProtKB-KW"/>
</dbReference>